<name>A0A2K1J414_PHYPA</name>
<keyword evidence="3" id="KW-1185">Reference proteome</keyword>
<sequence length="87" mass="9920">MRNASSVTDCGLRAGCLLPDTHRALPSPSISWQLWYRAIFRTGDRLFHGLKEIYCLASVATRHKLQLPISLNCFHLCILPARKSIRR</sequence>
<evidence type="ECO:0000313" key="2">
    <source>
        <dbReference type="EnsemblPlants" id="PAC:32905478.CDS.1"/>
    </source>
</evidence>
<dbReference type="InParanoid" id="A0A2K1J414"/>
<dbReference type="AlphaFoldDB" id="A0A2K1J414"/>
<protein>
    <submittedName>
        <fullName evidence="1 2">Uncharacterized protein</fullName>
    </submittedName>
</protein>
<dbReference type="EnsemblPlants" id="Pp3c17_15078V3.1">
    <property type="protein sequence ID" value="PAC:32905478.CDS.1"/>
    <property type="gene ID" value="Pp3c17_15078"/>
</dbReference>
<dbReference type="Proteomes" id="UP000006727">
    <property type="component" value="Chromosome 17"/>
</dbReference>
<reference evidence="1 3" key="1">
    <citation type="journal article" date="2008" name="Science">
        <title>The Physcomitrella genome reveals evolutionary insights into the conquest of land by plants.</title>
        <authorList>
            <person name="Rensing S."/>
            <person name="Lang D."/>
            <person name="Zimmer A."/>
            <person name="Terry A."/>
            <person name="Salamov A."/>
            <person name="Shapiro H."/>
            <person name="Nishiyama T."/>
            <person name="Perroud P.-F."/>
            <person name="Lindquist E."/>
            <person name="Kamisugi Y."/>
            <person name="Tanahashi T."/>
            <person name="Sakakibara K."/>
            <person name="Fujita T."/>
            <person name="Oishi K."/>
            <person name="Shin-I T."/>
            <person name="Kuroki Y."/>
            <person name="Toyoda A."/>
            <person name="Suzuki Y."/>
            <person name="Hashimoto A."/>
            <person name="Yamaguchi K."/>
            <person name="Sugano A."/>
            <person name="Kohara Y."/>
            <person name="Fujiyama A."/>
            <person name="Anterola A."/>
            <person name="Aoki S."/>
            <person name="Ashton N."/>
            <person name="Barbazuk W.B."/>
            <person name="Barker E."/>
            <person name="Bennetzen J."/>
            <person name="Bezanilla M."/>
            <person name="Blankenship R."/>
            <person name="Cho S.H."/>
            <person name="Dutcher S."/>
            <person name="Estelle M."/>
            <person name="Fawcett J.A."/>
            <person name="Gundlach H."/>
            <person name="Hanada K."/>
            <person name="Heyl A."/>
            <person name="Hicks K.A."/>
            <person name="Hugh J."/>
            <person name="Lohr M."/>
            <person name="Mayer K."/>
            <person name="Melkozernov A."/>
            <person name="Murata T."/>
            <person name="Nelson D."/>
            <person name="Pils B."/>
            <person name="Prigge M."/>
            <person name="Reiss B."/>
            <person name="Renner T."/>
            <person name="Rombauts S."/>
            <person name="Rushton P."/>
            <person name="Sanderfoot A."/>
            <person name="Schween G."/>
            <person name="Shiu S.-H."/>
            <person name="Stueber K."/>
            <person name="Theodoulou F.L."/>
            <person name="Tu H."/>
            <person name="Van de Peer Y."/>
            <person name="Verrier P.J."/>
            <person name="Waters E."/>
            <person name="Wood A."/>
            <person name="Yang L."/>
            <person name="Cove D."/>
            <person name="Cuming A."/>
            <person name="Hasebe M."/>
            <person name="Lucas S."/>
            <person name="Mishler D.B."/>
            <person name="Reski R."/>
            <person name="Grigoriev I."/>
            <person name="Quatrano R.S."/>
            <person name="Boore J.L."/>
        </authorList>
    </citation>
    <scope>NUCLEOTIDE SEQUENCE [LARGE SCALE GENOMIC DNA]</scope>
    <source>
        <strain evidence="2 3">cv. Gransden 2004</strain>
    </source>
</reference>
<organism evidence="1">
    <name type="scientific">Physcomitrium patens</name>
    <name type="common">Spreading-leaved earth moss</name>
    <name type="synonym">Physcomitrella patens</name>
    <dbReference type="NCBI Taxonomy" id="3218"/>
    <lineage>
        <taxon>Eukaryota</taxon>
        <taxon>Viridiplantae</taxon>
        <taxon>Streptophyta</taxon>
        <taxon>Embryophyta</taxon>
        <taxon>Bryophyta</taxon>
        <taxon>Bryophytina</taxon>
        <taxon>Bryopsida</taxon>
        <taxon>Funariidae</taxon>
        <taxon>Funariales</taxon>
        <taxon>Funariaceae</taxon>
        <taxon>Physcomitrium</taxon>
    </lineage>
</organism>
<gene>
    <name evidence="1" type="ORF">PHYPA_022114</name>
</gene>
<dbReference type="EnsemblPlants" id="Pp3c17_15078V3.2">
    <property type="protein sequence ID" value="PAC:32905479.CDS.1"/>
    <property type="gene ID" value="Pp3c17_15078"/>
</dbReference>
<reference evidence="1 3" key="2">
    <citation type="journal article" date="2018" name="Plant J.">
        <title>The Physcomitrella patens chromosome-scale assembly reveals moss genome structure and evolution.</title>
        <authorList>
            <person name="Lang D."/>
            <person name="Ullrich K.K."/>
            <person name="Murat F."/>
            <person name="Fuchs J."/>
            <person name="Jenkins J."/>
            <person name="Haas F.B."/>
            <person name="Piednoel M."/>
            <person name="Gundlach H."/>
            <person name="Van Bel M."/>
            <person name="Meyberg R."/>
            <person name="Vives C."/>
            <person name="Morata J."/>
            <person name="Symeonidi A."/>
            <person name="Hiss M."/>
            <person name="Muchero W."/>
            <person name="Kamisugi Y."/>
            <person name="Saleh O."/>
            <person name="Blanc G."/>
            <person name="Decker E.L."/>
            <person name="van Gessel N."/>
            <person name="Grimwood J."/>
            <person name="Hayes R.D."/>
            <person name="Graham S.W."/>
            <person name="Gunter L.E."/>
            <person name="McDaniel S.F."/>
            <person name="Hoernstein S.N.W."/>
            <person name="Larsson A."/>
            <person name="Li F.W."/>
            <person name="Perroud P.F."/>
            <person name="Phillips J."/>
            <person name="Ranjan P."/>
            <person name="Rokshar D.S."/>
            <person name="Rothfels C.J."/>
            <person name="Schneider L."/>
            <person name="Shu S."/>
            <person name="Stevenson D.W."/>
            <person name="Thummler F."/>
            <person name="Tillich M."/>
            <person name="Villarreal Aguilar J.C."/>
            <person name="Widiez T."/>
            <person name="Wong G.K."/>
            <person name="Wymore A."/>
            <person name="Zhang Y."/>
            <person name="Zimmer A.D."/>
            <person name="Quatrano R.S."/>
            <person name="Mayer K.F.X."/>
            <person name="Goodstein D."/>
            <person name="Casacuberta J.M."/>
            <person name="Vandepoele K."/>
            <person name="Reski R."/>
            <person name="Cuming A.C."/>
            <person name="Tuskan G.A."/>
            <person name="Maumus F."/>
            <person name="Salse J."/>
            <person name="Schmutz J."/>
            <person name="Rensing S.A."/>
        </authorList>
    </citation>
    <scope>NUCLEOTIDE SEQUENCE [LARGE SCALE GENOMIC DNA]</scope>
    <source>
        <strain evidence="2 3">cv. Gransden 2004</strain>
    </source>
</reference>
<evidence type="ECO:0000313" key="1">
    <source>
        <dbReference type="EMBL" id="PNR36263.1"/>
    </source>
</evidence>
<evidence type="ECO:0000313" key="3">
    <source>
        <dbReference type="Proteomes" id="UP000006727"/>
    </source>
</evidence>
<proteinExistence type="predicted"/>
<dbReference type="Gramene" id="Pp3c17_15078V3.1">
    <property type="protein sequence ID" value="PAC:32905478.CDS.1"/>
    <property type="gene ID" value="Pp3c17_15078"/>
</dbReference>
<dbReference type="Gramene" id="Pp3c17_15078V3.2">
    <property type="protein sequence ID" value="PAC:32905479.CDS.1"/>
    <property type="gene ID" value="Pp3c17_15078"/>
</dbReference>
<reference evidence="2" key="3">
    <citation type="submission" date="2020-12" db="UniProtKB">
        <authorList>
            <consortium name="EnsemblPlants"/>
        </authorList>
    </citation>
    <scope>IDENTIFICATION</scope>
</reference>
<dbReference type="EMBL" id="ABEU02000017">
    <property type="protein sequence ID" value="PNR36263.1"/>
    <property type="molecule type" value="Genomic_DNA"/>
</dbReference>
<accession>A0A2K1J414</accession>